<gene>
    <name evidence="9" type="ORF">F4Y08_08870</name>
</gene>
<dbReference type="PANTHER" id="PTHR30193:SF37">
    <property type="entry name" value="INNER MEMBRANE ABC TRANSPORTER PERMEASE PROTEIN YCJO"/>
    <property type="match status" value="1"/>
</dbReference>
<sequence length="310" mass="35201">MAVGTHTPTAPGAIRRPWFRRPRNKEALAALLFLAPNLIGFLVLTLGPGVFSLIMGFTNWSGISRARWVGAENYIELVADKVFLTALRNTLVYTVEFTPLVIVAALLFALLFNQRVWGVPVVRLLCFLPIVTDFISVAFIWSWIYHFRFGVLNWALELLNLPAQAWLGDVRWAMIALVVMSVWRWVGYYAIILLAGLQGIPSELKEAATIDGANGRQLFLRVTIPLLSPALFFVLIISISSSLAVFEQMYIMTRGGPRDSTISISMFLYQQGFRFFKMGYASAVAWILFLLTFMVTAFNWTIRRRWVYQE</sequence>
<evidence type="ECO:0000256" key="6">
    <source>
        <dbReference type="ARBA" id="ARBA00023136"/>
    </source>
</evidence>
<evidence type="ECO:0000256" key="1">
    <source>
        <dbReference type="ARBA" id="ARBA00004651"/>
    </source>
</evidence>
<keyword evidence="6 7" id="KW-0472">Membrane</keyword>
<comment type="caution">
    <text evidence="9">The sequence shown here is derived from an EMBL/GenBank/DDBJ whole genome shotgun (WGS) entry which is preliminary data.</text>
</comment>
<reference evidence="9" key="1">
    <citation type="submission" date="2019-09" db="EMBL/GenBank/DDBJ databases">
        <title>Characterisation of the sponge microbiome using genome-centric metagenomics.</title>
        <authorList>
            <person name="Engelberts J.P."/>
            <person name="Robbins S.J."/>
            <person name="De Goeij J.M."/>
            <person name="Aranda M."/>
            <person name="Bell S.C."/>
            <person name="Webster N.S."/>
        </authorList>
    </citation>
    <scope>NUCLEOTIDE SEQUENCE</scope>
    <source>
        <strain evidence="9">SB0662_bin_9</strain>
    </source>
</reference>
<feature type="domain" description="ABC transmembrane type-1" evidence="8">
    <location>
        <begin position="87"/>
        <end position="299"/>
    </location>
</feature>
<feature type="transmembrane region" description="Helical" evidence="7">
    <location>
        <begin position="124"/>
        <end position="144"/>
    </location>
</feature>
<dbReference type="Pfam" id="PF00528">
    <property type="entry name" value="BPD_transp_1"/>
    <property type="match status" value="1"/>
</dbReference>
<dbReference type="PANTHER" id="PTHR30193">
    <property type="entry name" value="ABC TRANSPORTER PERMEASE PROTEIN"/>
    <property type="match status" value="1"/>
</dbReference>
<feature type="transmembrane region" description="Helical" evidence="7">
    <location>
        <begin position="218"/>
        <end position="246"/>
    </location>
</feature>
<evidence type="ECO:0000256" key="4">
    <source>
        <dbReference type="ARBA" id="ARBA00022692"/>
    </source>
</evidence>
<evidence type="ECO:0000256" key="5">
    <source>
        <dbReference type="ARBA" id="ARBA00022989"/>
    </source>
</evidence>
<proteinExistence type="inferred from homology"/>
<dbReference type="CDD" id="cd06261">
    <property type="entry name" value="TM_PBP2"/>
    <property type="match status" value="1"/>
</dbReference>
<keyword evidence="4 7" id="KW-0812">Transmembrane</keyword>
<accession>A0A6B1DT31</accession>
<dbReference type="GO" id="GO:0005886">
    <property type="term" value="C:plasma membrane"/>
    <property type="evidence" value="ECO:0007669"/>
    <property type="project" value="UniProtKB-SubCell"/>
</dbReference>
<dbReference type="AlphaFoldDB" id="A0A6B1DT31"/>
<dbReference type="EMBL" id="VXPY01000062">
    <property type="protein sequence ID" value="MYD90428.1"/>
    <property type="molecule type" value="Genomic_DNA"/>
</dbReference>
<dbReference type="SUPFAM" id="SSF161098">
    <property type="entry name" value="MetI-like"/>
    <property type="match status" value="1"/>
</dbReference>
<dbReference type="PROSITE" id="PS50928">
    <property type="entry name" value="ABC_TM1"/>
    <property type="match status" value="1"/>
</dbReference>
<evidence type="ECO:0000256" key="7">
    <source>
        <dbReference type="RuleBase" id="RU363032"/>
    </source>
</evidence>
<feature type="transmembrane region" description="Helical" evidence="7">
    <location>
        <begin position="283"/>
        <end position="302"/>
    </location>
</feature>
<evidence type="ECO:0000256" key="2">
    <source>
        <dbReference type="ARBA" id="ARBA00022448"/>
    </source>
</evidence>
<comment type="similarity">
    <text evidence="7">Belongs to the binding-protein-dependent transport system permease family.</text>
</comment>
<evidence type="ECO:0000259" key="8">
    <source>
        <dbReference type="PROSITE" id="PS50928"/>
    </source>
</evidence>
<protein>
    <submittedName>
        <fullName evidence="9">Sugar ABC transporter permease</fullName>
    </submittedName>
</protein>
<comment type="subcellular location">
    <subcellularLocation>
        <location evidence="1 7">Cell membrane</location>
        <topology evidence="1 7">Multi-pass membrane protein</topology>
    </subcellularLocation>
</comment>
<keyword evidence="3" id="KW-1003">Cell membrane</keyword>
<keyword evidence="2 7" id="KW-0813">Transport</keyword>
<evidence type="ECO:0000256" key="3">
    <source>
        <dbReference type="ARBA" id="ARBA00022475"/>
    </source>
</evidence>
<dbReference type="InterPro" id="IPR000515">
    <property type="entry name" value="MetI-like"/>
</dbReference>
<evidence type="ECO:0000313" key="9">
    <source>
        <dbReference type="EMBL" id="MYD90428.1"/>
    </source>
</evidence>
<keyword evidence="5 7" id="KW-1133">Transmembrane helix</keyword>
<dbReference type="GO" id="GO:0055085">
    <property type="term" value="P:transmembrane transport"/>
    <property type="evidence" value="ECO:0007669"/>
    <property type="project" value="InterPro"/>
</dbReference>
<feature type="transmembrane region" description="Helical" evidence="7">
    <location>
        <begin position="172"/>
        <end position="197"/>
    </location>
</feature>
<feature type="transmembrane region" description="Helical" evidence="7">
    <location>
        <begin position="91"/>
        <end position="112"/>
    </location>
</feature>
<dbReference type="InterPro" id="IPR035906">
    <property type="entry name" value="MetI-like_sf"/>
</dbReference>
<dbReference type="InterPro" id="IPR051393">
    <property type="entry name" value="ABC_transporter_permease"/>
</dbReference>
<feature type="transmembrane region" description="Helical" evidence="7">
    <location>
        <begin position="28"/>
        <end position="51"/>
    </location>
</feature>
<organism evidence="9">
    <name type="scientific">Caldilineaceae bacterium SB0662_bin_9</name>
    <dbReference type="NCBI Taxonomy" id="2605258"/>
    <lineage>
        <taxon>Bacteria</taxon>
        <taxon>Bacillati</taxon>
        <taxon>Chloroflexota</taxon>
        <taxon>Caldilineae</taxon>
        <taxon>Caldilineales</taxon>
        <taxon>Caldilineaceae</taxon>
    </lineage>
</organism>
<dbReference type="Gene3D" id="1.10.3720.10">
    <property type="entry name" value="MetI-like"/>
    <property type="match status" value="1"/>
</dbReference>
<name>A0A6B1DT31_9CHLR</name>